<protein>
    <submittedName>
        <fullName evidence="3">Uncharacterized protein</fullName>
    </submittedName>
</protein>
<feature type="region of interest" description="Disordered" evidence="1">
    <location>
        <begin position="180"/>
        <end position="223"/>
    </location>
</feature>
<dbReference type="Gene3D" id="1.10.490.10">
    <property type="entry name" value="Globins"/>
    <property type="match status" value="1"/>
</dbReference>
<dbReference type="SUPFAM" id="SSF46458">
    <property type="entry name" value="Globin-like"/>
    <property type="match status" value="1"/>
</dbReference>
<dbReference type="OMA" id="GTENASH"/>
<dbReference type="GO" id="GO:0019825">
    <property type="term" value="F:oxygen binding"/>
    <property type="evidence" value="ECO:0007669"/>
    <property type="project" value="InterPro"/>
</dbReference>
<keyword evidence="2" id="KW-0812">Transmembrane</keyword>
<dbReference type="InterPro" id="IPR044399">
    <property type="entry name" value="Mb-like_M"/>
</dbReference>
<keyword evidence="2" id="KW-0472">Membrane</keyword>
<evidence type="ECO:0000256" key="1">
    <source>
        <dbReference type="SAM" id="MobiDB-lite"/>
    </source>
</evidence>
<reference evidence="3" key="1">
    <citation type="submission" date="2021-02" db="EMBL/GenBank/DDBJ databases">
        <authorList>
            <person name="Dougan E. K."/>
            <person name="Rhodes N."/>
            <person name="Thang M."/>
            <person name="Chan C."/>
        </authorList>
    </citation>
    <scope>NUCLEOTIDE SEQUENCE</scope>
</reference>
<keyword evidence="2" id="KW-1133">Transmembrane helix</keyword>
<dbReference type="InterPro" id="IPR009050">
    <property type="entry name" value="Globin-like_sf"/>
</dbReference>
<feature type="transmembrane region" description="Helical" evidence="2">
    <location>
        <begin position="649"/>
        <end position="669"/>
    </location>
</feature>
<gene>
    <name evidence="3" type="ORF">PGLA1383_LOCUS18401</name>
</gene>
<organism evidence="3 4">
    <name type="scientific">Polarella glacialis</name>
    <name type="common">Dinoflagellate</name>
    <dbReference type="NCBI Taxonomy" id="89957"/>
    <lineage>
        <taxon>Eukaryota</taxon>
        <taxon>Sar</taxon>
        <taxon>Alveolata</taxon>
        <taxon>Dinophyceae</taxon>
        <taxon>Suessiales</taxon>
        <taxon>Suessiaceae</taxon>
        <taxon>Polarella</taxon>
    </lineage>
</organism>
<dbReference type="Proteomes" id="UP000654075">
    <property type="component" value="Unassembled WGS sequence"/>
</dbReference>
<keyword evidence="4" id="KW-1185">Reference proteome</keyword>
<dbReference type="OrthoDB" id="436496at2759"/>
<evidence type="ECO:0000256" key="2">
    <source>
        <dbReference type="SAM" id="Phobius"/>
    </source>
</evidence>
<dbReference type="InterPro" id="IPR012292">
    <property type="entry name" value="Globin/Proto"/>
</dbReference>
<dbReference type="EMBL" id="CAJNNV010011755">
    <property type="protein sequence ID" value="CAE8600065.1"/>
    <property type="molecule type" value="Genomic_DNA"/>
</dbReference>
<feature type="compositionally biased region" description="Basic and acidic residues" evidence="1">
    <location>
        <begin position="195"/>
        <end position="205"/>
    </location>
</feature>
<evidence type="ECO:0000313" key="3">
    <source>
        <dbReference type="EMBL" id="CAE8600065.1"/>
    </source>
</evidence>
<accession>A0A813ENT0</accession>
<name>A0A813ENT0_POLGL</name>
<comment type="caution">
    <text evidence="3">The sequence shown here is derived from an EMBL/GenBank/DDBJ whole genome shotgun (WGS) entry which is preliminary data.</text>
</comment>
<dbReference type="CDD" id="cd01040">
    <property type="entry name" value="Mb-like"/>
    <property type="match status" value="1"/>
</dbReference>
<dbReference type="AlphaFoldDB" id="A0A813ENT0"/>
<sequence length="788" mass="88823">MAGNSSSEALVFEADAQVMALTAVGWDAFLERKGSTGAAGQAIFKDIFQSEPMMKELFKKDISVRFMMGVKLLLEAHENRAELGLRAEKLALQHVSVAMSRFHVDVFKLSIVRVVQAELGDAMPAPFSEGIGALLVFMGSVCRSTRQLYKNRFDILSSSWKIVKGGHALDETQVRAMLEDENGEQDSESPASVARPEETNKRGKEAAAPTNEANMSHEARTNRMRLSDIQVPRTYNEMFRFNASVMGFEGKAWMDDVLESFDDMVTNAASPTRLQEECKVLALCLGLQRGGVALKEYRSVMLSCLRALLPKQWNSDYETAWTWLWDTIEKQITQLKGKPRVFSNSLQLFFGRMGEEREMSLSLEIFEGFFSKCAEASEFLNVSNARLLYIFGRIRGIAQEIFRDPRGAVMDISGLGLKHAGFGVREDLILIFVDICLQAMSNYSNDPKVHEALRWTFDLVTQILSRSVLEGSTAVMQAVTANSGKLLRQAVADSSRGSRAKLLTNVQVGVVTISPVAWAIETRALKAAEAMLTDLLTIRADRANYYYGMDVLFDRHPDILHMLCTSAPSLLKPFLDGLVWRSTKVVDRQRRVNYYLRHLLVDKDNRFSQSLPALVSHGDPEIIIHPLSQFCLDLLWTRLGASTFFFTKLWFMFTLVIYCIGLQYGILMFDSQGPGRWALISCRIFVYTLSLGQLLVKHSYSDEDTAVERLQKLMSARFNEVERMMKALTEQSARELNSQLRLSTASEELGSDMLQPQLSVPEEFGQLFDSREESEDQHLPEITRDVFV</sequence>
<dbReference type="GO" id="GO:0020037">
    <property type="term" value="F:heme binding"/>
    <property type="evidence" value="ECO:0007669"/>
    <property type="project" value="InterPro"/>
</dbReference>
<proteinExistence type="predicted"/>
<evidence type="ECO:0000313" key="4">
    <source>
        <dbReference type="Proteomes" id="UP000654075"/>
    </source>
</evidence>